<proteinExistence type="predicted"/>
<reference evidence="1" key="1">
    <citation type="submission" date="2018-02" db="EMBL/GenBank/DDBJ databases">
        <title>Rhizophora mucronata_Transcriptome.</title>
        <authorList>
            <person name="Meera S.P."/>
            <person name="Sreeshan A."/>
            <person name="Augustine A."/>
        </authorList>
    </citation>
    <scope>NUCLEOTIDE SEQUENCE</scope>
    <source>
        <tissue evidence="1">Leaf</tissue>
    </source>
</reference>
<protein>
    <submittedName>
        <fullName evidence="1">Uncharacterized protein</fullName>
    </submittedName>
</protein>
<name>A0A2P2R2K7_RHIMU</name>
<dbReference type="AlphaFoldDB" id="A0A2P2R2K7"/>
<evidence type="ECO:0000313" key="1">
    <source>
        <dbReference type="EMBL" id="MBX73506.1"/>
    </source>
</evidence>
<dbReference type="EMBL" id="GGEC01093022">
    <property type="protein sequence ID" value="MBX73506.1"/>
    <property type="molecule type" value="Transcribed_RNA"/>
</dbReference>
<accession>A0A2P2R2K7</accession>
<organism evidence="1">
    <name type="scientific">Rhizophora mucronata</name>
    <name type="common">Asiatic mangrove</name>
    <dbReference type="NCBI Taxonomy" id="61149"/>
    <lineage>
        <taxon>Eukaryota</taxon>
        <taxon>Viridiplantae</taxon>
        <taxon>Streptophyta</taxon>
        <taxon>Embryophyta</taxon>
        <taxon>Tracheophyta</taxon>
        <taxon>Spermatophyta</taxon>
        <taxon>Magnoliopsida</taxon>
        <taxon>eudicotyledons</taxon>
        <taxon>Gunneridae</taxon>
        <taxon>Pentapetalae</taxon>
        <taxon>rosids</taxon>
        <taxon>fabids</taxon>
        <taxon>Malpighiales</taxon>
        <taxon>Rhizophoraceae</taxon>
        <taxon>Rhizophora</taxon>
    </lineage>
</organism>
<sequence>MRGGVGNPTCRLNTLYLSTLLNSHTIDGVNNNYTMQKLSSRYS</sequence>